<dbReference type="Gene3D" id="3.90.228.10">
    <property type="match status" value="1"/>
</dbReference>
<evidence type="ECO:0000256" key="1">
    <source>
        <dbReference type="ARBA" id="ARBA00004123"/>
    </source>
</evidence>
<dbReference type="Pfam" id="PF25261">
    <property type="entry name" value="zf-CCCH_PARP12"/>
    <property type="match status" value="1"/>
</dbReference>
<dbReference type="GO" id="GO:0003950">
    <property type="term" value="F:NAD+ poly-ADP-ribosyltransferase activity"/>
    <property type="evidence" value="ECO:0007669"/>
    <property type="project" value="InterPro"/>
</dbReference>
<dbReference type="PROSITE" id="PS50103">
    <property type="entry name" value="ZF_C3H1"/>
    <property type="match status" value="1"/>
</dbReference>
<dbReference type="Gene3D" id="3.30.720.50">
    <property type="match status" value="1"/>
</dbReference>
<keyword evidence="8 11" id="KW-0862">Zinc</keyword>
<dbReference type="InterPro" id="IPR000571">
    <property type="entry name" value="Znf_CCCH"/>
</dbReference>
<comment type="similarity">
    <text evidence="10">Belongs to the ARTD/PARP family.</text>
</comment>
<evidence type="ECO:0000256" key="2">
    <source>
        <dbReference type="ARBA" id="ARBA00004496"/>
    </source>
</evidence>
<dbReference type="InterPro" id="IPR012317">
    <property type="entry name" value="Poly(ADP-ribose)pol_cat_dom"/>
</dbReference>
<reference evidence="15 16" key="1">
    <citation type="submission" date="2024-04" db="EMBL/GenBank/DDBJ databases">
        <authorList>
            <person name="Waldvogel A.-M."/>
            <person name="Schoenle A."/>
        </authorList>
    </citation>
    <scope>NUCLEOTIDE SEQUENCE [LARGE SCALE GENOMIC DNA]</scope>
</reference>
<keyword evidence="5 11" id="KW-0479">Metal-binding</keyword>
<evidence type="ECO:0000256" key="5">
    <source>
        <dbReference type="ARBA" id="ARBA00022723"/>
    </source>
</evidence>
<comment type="subcellular location">
    <subcellularLocation>
        <location evidence="2">Cytoplasm</location>
    </subcellularLocation>
    <subcellularLocation>
        <location evidence="1">Nucleus</location>
    </subcellularLocation>
</comment>
<gene>
    <name evidence="15" type="ORF">KC01_LOCUS1483</name>
</gene>
<feature type="domain" description="C3H1-type" evidence="12">
    <location>
        <begin position="241"/>
        <end position="268"/>
    </location>
</feature>
<accession>A0AAV2IZA9</accession>
<feature type="domain" description="WWE" evidence="13">
    <location>
        <begin position="327"/>
        <end position="413"/>
    </location>
</feature>
<evidence type="ECO:0000256" key="8">
    <source>
        <dbReference type="ARBA" id="ARBA00022833"/>
    </source>
</evidence>
<dbReference type="InterPro" id="IPR057602">
    <property type="entry name" value="Zfn-CCCH_PARP12"/>
</dbReference>
<evidence type="ECO:0000313" key="16">
    <source>
        <dbReference type="Proteomes" id="UP001497482"/>
    </source>
</evidence>
<evidence type="ECO:0000256" key="3">
    <source>
        <dbReference type="ARBA" id="ARBA00022490"/>
    </source>
</evidence>
<evidence type="ECO:0000259" key="13">
    <source>
        <dbReference type="PROSITE" id="PS50918"/>
    </source>
</evidence>
<dbReference type="GO" id="GO:0005737">
    <property type="term" value="C:cytoplasm"/>
    <property type="evidence" value="ECO:0007669"/>
    <property type="project" value="UniProtKB-SubCell"/>
</dbReference>
<organism evidence="15 16">
    <name type="scientific">Knipowitschia caucasica</name>
    <name type="common">Caucasian dwarf goby</name>
    <name type="synonym">Pomatoschistus caucasicus</name>
    <dbReference type="NCBI Taxonomy" id="637954"/>
    <lineage>
        <taxon>Eukaryota</taxon>
        <taxon>Metazoa</taxon>
        <taxon>Chordata</taxon>
        <taxon>Craniata</taxon>
        <taxon>Vertebrata</taxon>
        <taxon>Euteleostomi</taxon>
        <taxon>Actinopterygii</taxon>
        <taxon>Neopterygii</taxon>
        <taxon>Teleostei</taxon>
        <taxon>Neoteleostei</taxon>
        <taxon>Acanthomorphata</taxon>
        <taxon>Gobiaria</taxon>
        <taxon>Gobiiformes</taxon>
        <taxon>Gobioidei</taxon>
        <taxon>Gobiidae</taxon>
        <taxon>Gobiinae</taxon>
        <taxon>Knipowitschia</taxon>
    </lineage>
</organism>
<evidence type="ECO:0000259" key="14">
    <source>
        <dbReference type="PROSITE" id="PS51059"/>
    </source>
</evidence>
<evidence type="ECO:0000256" key="9">
    <source>
        <dbReference type="ARBA" id="ARBA00023242"/>
    </source>
</evidence>
<keyword evidence="4" id="KW-0597">Phosphoprotein</keyword>
<evidence type="ECO:0000256" key="7">
    <source>
        <dbReference type="ARBA" id="ARBA00022771"/>
    </source>
</evidence>
<dbReference type="SUPFAM" id="SSF56399">
    <property type="entry name" value="ADP-ribosylation"/>
    <property type="match status" value="1"/>
</dbReference>
<keyword evidence="6" id="KW-0677">Repeat</keyword>
<dbReference type="InterPro" id="IPR037197">
    <property type="entry name" value="WWE_dom_sf"/>
</dbReference>
<evidence type="ECO:0000256" key="10">
    <source>
        <dbReference type="ARBA" id="ARBA00024347"/>
    </source>
</evidence>
<dbReference type="GO" id="GO:0008270">
    <property type="term" value="F:zinc ion binding"/>
    <property type="evidence" value="ECO:0007669"/>
    <property type="project" value="UniProtKB-KW"/>
</dbReference>
<keyword evidence="9" id="KW-0539">Nucleus</keyword>
<protein>
    <submittedName>
        <fullName evidence="15">Uncharacterized protein</fullName>
    </submittedName>
</protein>
<evidence type="ECO:0000256" key="6">
    <source>
        <dbReference type="ARBA" id="ARBA00022737"/>
    </source>
</evidence>
<dbReference type="PROSITE" id="PS50918">
    <property type="entry name" value="WWE"/>
    <property type="match status" value="1"/>
</dbReference>
<dbReference type="SMART" id="SM00356">
    <property type="entry name" value="ZnF_C3H1"/>
    <property type="match status" value="3"/>
</dbReference>
<dbReference type="PROSITE" id="PS51059">
    <property type="entry name" value="PARP_CATALYTIC"/>
    <property type="match status" value="1"/>
</dbReference>
<dbReference type="Pfam" id="PF00644">
    <property type="entry name" value="PARP"/>
    <property type="match status" value="1"/>
</dbReference>
<dbReference type="Pfam" id="PF02825">
    <property type="entry name" value="WWE"/>
    <property type="match status" value="1"/>
</dbReference>
<evidence type="ECO:0000256" key="11">
    <source>
        <dbReference type="PROSITE-ProRule" id="PRU00723"/>
    </source>
</evidence>
<evidence type="ECO:0000313" key="15">
    <source>
        <dbReference type="EMBL" id="CAL1568965.1"/>
    </source>
</evidence>
<dbReference type="SUPFAM" id="SSF117839">
    <property type="entry name" value="WWE domain"/>
    <property type="match status" value="1"/>
</dbReference>
<dbReference type="InterPro" id="IPR004170">
    <property type="entry name" value="WWE_dom"/>
</dbReference>
<dbReference type="EMBL" id="OZ035823">
    <property type="protein sequence ID" value="CAL1568965.1"/>
    <property type="molecule type" value="Genomic_DNA"/>
</dbReference>
<proteinExistence type="inferred from homology"/>
<keyword evidence="7 11" id="KW-0863">Zinc-finger</keyword>
<dbReference type="GO" id="GO:0005634">
    <property type="term" value="C:nucleus"/>
    <property type="evidence" value="ECO:0007669"/>
    <property type="project" value="UniProtKB-SubCell"/>
</dbReference>
<keyword evidence="3" id="KW-0963">Cytoplasm</keyword>
<sequence length="704" mass="81007">METDILKYILNTGGAVVTQDLLFNLCDASTLLQLLGRDDKLVSCSVSGTPKVVARTQVKLCRVRECLGCADLHLCKSFLMSGVCQFSQLSRRRGCLFSHDLNSTHNMRVLKAYGLETLTRTELCLLLLQSDVTLLPQICYEYNNNLSGQCSASCHRLHICEKALSGDCSCFRAHDFLDPQPLKLLQDRLIPQHLFPSLKSLYINKEALRLVNKQAGRSLSRRAVSCGDLLGAVESNEDGDADKSEICMFFIKGHCKHEDRCFKAHDKMPYRWEIKQDGQWTHMADNESIERDYCDPLKTYSSTSPPVHFDTMRCNSNEVRRLSTVNSVLQPDFIHTTDWLWYWEDEYGKWYQYAALTSEHRMASISSTQLEQIYVQKDQEAVEFTAGSHTYSISFQDMIQTNLKFKTKRLVRRRPRFVSAVEVQTTRKRPTSIPDYWDKTQLPQTGFKRVSLQPSTEEYKEIQELFSQTMTSCDILHLERIQNKALWEAYQLKKIHMKNNSRKPVLEKKLFHGTDPKYVDTICATNFDWRVCGVNGTAYGQGSYFARDASYSHRYTGTSHERHMFVSRVLVGEFTKGSTDFRRPPSKDAGDVNLFDSWPAPTNRREWGDCGDGLWLRTLTFRAFPACIVARQAERGVIQEEEEEREERTTDYRRRSVELGFPLIHSCAPTAALMDGRMEERRGEEKRGLLSASWFHHCSATARQ</sequence>
<dbReference type="InterPro" id="IPR051712">
    <property type="entry name" value="ARTD-AVP"/>
</dbReference>
<keyword evidence="16" id="KW-1185">Reference proteome</keyword>
<dbReference type="AlphaFoldDB" id="A0AAV2IZA9"/>
<dbReference type="Pfam" id="PF23466">
    <property type="entry name" value="WWE_4"/>
    <property type="match status" value="1"/>
</dbReference>
<dbReference type="Proteomes" id="UP001497482">
    <property type="component" value="Chromosome 1"/>
</dbReference>
<feature type="domain" description="PARP catalytic" evidence="14">
    <location>
        <begin position="433"/>
        <end position="649"/>
    </location>
</feature>
<evidence type="ECO:0000259" key="12">
    <source>
        <dbReference type="PROSITE" id="PS50103"/>
    </source>
</evidence>
<dbReference type="PANTHER" id="PTHR45740:SF15">
    <property type="entry name" value="ZINC FINGER CCCH TYPE DOMAIN CONTAINING 1-LIKE"/>
    <property type="match status" value="1"/>
</dbReference>
<name>A0AAV2IZA9_KNICA</name>
<dbReference type="PANTHER" id="PTHR45740">
    <property type="entry name" value="POLY [ADP-RIBOSE] POLYMERASE"/>
    <property type="match status" value="1"/>
</dbReference>
<dbReference type="CDD" id="cd01439">
    <property type="entry name" value="TCCD_inducible_PARP_like"/>
    <property type="match status" value="1"/>
</dbReference>
<feature type="zinc finger region" description="C3H1-type" evidence="11">
    <location>
        <begin position="241"/>
        <end position="268"/>
    </location>
</feature>
<evidence type="ECO:0000256" key="4">
    <source>
        <dbReference type="ARBA" id="ARBA00022553"/>
    </source>
</evidence>
<dbReference type="GO" id="GO:1990404">
    <property type="term" value="F:NAD+-protein mono-ADP-ribosyltransferase activity"/>
    <property type="evidence" value="ECO:0007669"/>
    <property type="project" value="TreeGrafter"/>
</dbReference>